<protein>
    <submittedName>
        <fullName evidence="1">Uncharacterized protein</fullName>
    </submittedName>
</protein>
<sequence length="118" mass="12567">MLTSVDKMEDGEAFGCESFMGAECCEGEILFEGGVTEMNVRGWAMQGEGEGSKRGAEYIEMVVVGDGKSFEMEVMIDGGRQGGGAFAGMENGNTDILLLGEATQERKQFAVVTFKEGA</sequence>
<dbReference type="EMBL" id="BNJG01000001">
    <property type="protein sequence ID" value="GHO55139.1"/>
    <property type="molecule type" value="Genomic_DNA"/>
</dbReference>
<proteinExistence type="predicted"/>
<accession>A0ABQ3UQT1</accession>
<comment type="caution">
    <text evidence="1">The sequence shown here is derived from an EMBL/GenBank/DDBJ whole genome shotgun (WGS) entry which is preliminary data.</text>
</comment>
<organism evidence="1 2">
    <name type="scientific">Ktedonobacter robiniae</name>
    <dbReference type="NCBI Taxonomy" id="2778365"/>
    <lineage>
        <taxon>Bacteria</taxon>
        <taxon>Bacillati</taxon>
        <taxon>Chloroflexota</taxon>
        <taxon>Ktedonobacteria</taxon>
        <taxon>Ktedonobacterales</taxon>
        <taxon>Ktedonobacteraceae</taxon>
        <taxon>Ktedonobacter</taxon>
    </lineage>
</organism>
<keyword evidence="2" id="KW-1185">Reference proteome</keyword>
<evidence type="ECO:0000313" key="1">
    <source>
        <dbReference type="EMBL" id="GHO55139.1"/>
    </source>
</evidence>
<evidence type="ECO:0000313" key="2">
    <source>
        <dbReference type="Proteomes" id="UP000654345"/>
    </source>
</evidence>
<reference evidence="1 2" key="1">
    <citation type="journal article" date="2021" name="Int. J. Syst. Evol. Microbiol.">
        <title>Reticulibacter mediterranei gen. nov., sp. nov., within the new family Reticulibacteraceae fam. nov., and Ktedonospora formicarum gen. nov., sp. nov., Ktedonobacter robiniae sp. nov., Dictyobacter formicarum sp. nov. and Dictyobacter arantiisoli sp. nov., belonging to the class Ktedonobacteria.</title>
        <authorList>
            <person name="Yabe S."/>
            <person name="Zheng Y."/>
            <person name="Wang C.M."/>
            <person name="Sakai Y."/>
            <person name="Abe K."/>
            <person name="Yokota A."/>
            <person name="Donadio S."/>
            <person name="Cavaletti L."/>
            <person name="Monciardini P."/>
        </authorList>
    </citation>
    <scope>NUCLEOTIDE SEQUENCE [LARGE SCALE GENOMIC DNA]</scope>
    <source>
        <strain evidence="1 2">SOSP1-30</strain>
    </source>
</reference>
<dbReference type="Proteomes" id="UP000654345">
    <property type="component" value="Unassembled WGS sequence"/>
</dbReference>
<name>A0ABQ3UQT1_9CHLR</name>
<gene>
    <name evidence="1" type="ORF">KSB_36140</name>
</gene>